<feature type="transmembrane region" description="Helical" evidence="1">
    <location>
        <begin position="6"/>
        <end position="23"/>
    </location>
</feature>
<protein>
    <submittedName>
        <fullName evidence="2">Uncharacterized protein</fullName>
    </submittedName>
</protein>
<keyword evidence="1" id="KW-0812">Transmembrane</keyword>
<dbReference type="AlphaFoldDB" id="A0A0F4QHI6"/>
<evidence type="ECO:0000256" key="1">
    <source>
        <dbReference type="SAM" id="Phobius"/>
    </source>
</evidence>
<keyword evidence="1" id="KW-1133">Transmembrane helix</keyword>
<evidence type="ECO:0000313" key="2">
    <source>
        <dbReference type="EMBL" id="KJZ07066.1"/>
    </source>
</evidence>
<keyword evidence="3" id="KW-1185">Reference proteome</keyword>
<name>A0A0F4QHI6_9GAMM</name>
<accession>A0A0F4QHI6</accession>
<keyword evidence="1" id="KW-0472">Membrane</keyword>
<comment type="caution">
    <text evidence="2">The sequence shown here is derived from an EMBL/GenBank/DDBJ whole genome shotgun (WGS) entry which is preliminary data.</text>
</comment>
<dbReference type="Proteomes" id="UP000033452">
    <property type="component" value="Unassembled WGS sequence"/>
</dbReference>
<gene>
    <name evidence="2" type="ORF">TW77_16400</name>
</gene>
<proteinExistence type="predicted"/>
<feature type="transmembrane region" description="Helical" evidence="1">
    <location>
        <begin position="28"/>
        <end position="45"/>
    </location>
</feature>
<sequence length="76" mass="8823">MNSDLLVFLGIFWFAGLSIGWFFRKGISLLGLIVLICFLPVFKAVSIIDWWPFTTAFVFGLLIHTWKPLYKKVQQL</sequence>
<evidence type="ECO:0000313" key="3">
    <source>
        <dbReference type="Proteomes" id="UP000033452"/>
    </source>
</evidence>
<dbReference type="EMBL" id="JXYA01000041">
    <property type="protein sequence ID" value="KJZ07066.1"/>
    <property type="molecule type" value="Genomic_DNA"/>
</dbReference>
<reference evidence="2 3" key="1">
    <citation type="journal article" date="2015" name="BMC Genomics">
        <title>Genome mining reveals unlocked bioactive potential of marine Gram-negative bacteria.</title>
        <authorList>
            <person name="Machado H."/>
            <person name="Sonnenschein E.C."/>
            <person name="Melchiorsen J."/>
            <person name="Gram L."/>
        </authorList>
    </citation>
    <scope>NUCLEOTIDE SEQUENCE [LARGE SCALE GENOMIC DNA]</scope>
    <source>
        <strain evidence="2 3">S2471</strain>
    </source>
</reference>
<dbReference type="PATRIC" id="fig|43658.5.peg.3461"/>
<organism evidence="2 3">
    <name type="scientific">Pseudoalteromonas rubra</name>
    <dbReference type="NCBI Taxonomy" id="43658"/>
    <lineage>
        <taxon>Bacteria</taxon>
        <taxon>Pseudomonadati</taxon>
        <taxon>Pseudomonadota</taxon>
        <taxon>Gammaproteobacteria</taxon>
        <taxon>Alteromonadales</taxon>
        <taxon>Pseudoalteromonadaceae</taxon>
        <taxon>Pseudoalteromonas</taxon>
    </lineage>
</organism>